<feature type="transmembrane region" description="Helical" evidence="6">
    <location>
        <begin position="45"/>
        <end position="66"/>
    </location>
</feature>
<keyword evidence="2 6" id="KW-0812">Transmembrane</keyword>
<feature type="transmembrane region" description="Helical" evidence="6">
    <location>
        <begin position="301"/>
        <end position="320"/>
    </location>
</feature>
<feature type="transmembrane region" description="Helical" evidence="6">
    <location>
        <begin position="12"/>
        <end position="33"/>
    </location>
</feature>
<feature type="transmembrane region" description="Helical" evidence="6">
    <location>
        <begin position="78"/>
        <end position="97"/>
    </location>
</feature>
<dbReference type="GO" id="GO:0051301">
    <property type="term" value="P:cell division"/>
    <property type="evidence" value="ECO:0007669"/>
    <property type="project" value="InterPro"/>
</dbReference>
<keyword evidence="7" id="KW-0808">Transferase</keyword>
<dbReference type="HAMAP" id="MF_02079">
    <property type="entry name" value="PGT_RodA"/>
    <property type="match status" value="1"/>
</dbReference>
<dbReference type="GO" id="GO:0032153">
    <property type="term" value="C:cell division site"/>
    <property type="evidence" value="ECO:0007669"/>
    <property type="project" value="TreeGrafter"/>
</dbReference>
<accession>A0A644VTB5</accession>
<keyword evidence="3" id="KW-0133">Cell shape</keyword>
<comment type="caution">
    <text evidence="7">The sequence shown here is derived from an EMBL/GenBank/DDBJ whole genome shotgun (WGS) entry which is preliminary data.</text>
</comment>
<reference evidence="7" key="1">
    <citation type="submission" date="2019-08" db="EMBL/GenBank/DDBJ databases">
        <authorList>
            <person name="Kucharzyk K."/>
            <person name="Murdoch R.W."/>
            <person name="Higgins S."/>
            <person name="Loffler F."/>
        </authorList>
    </citation>
    <scope>NUCLEOTIDE SEQUENCE</scope>
</reference>
<evidence type="ECO:0000256" key="1">
    <source>
        <dbReference type="ARBA" id="ARBA00004141"/>
    </source>
</evidence>
<dbReference type="InterPro" id="IPR011923">
    <property type="entry name" value="RodA/MrdB"/>
</dbReference>
<dbReference type="AlphaFoldDB" id="A0A644VTB5"/>
<evidence type="ECO:0000256" key="6">
    <source>
        <dbReference type="SAM" id="Phobius"/>
    </source>
</evidence>
<comment type="subcellular location">
    <subcellularLocation>
        <location evidence="1">Membrane</location>
        <topology evidence="1">Multi-pass membrane protein</topology>
    </subcellularLocation>
</comment>
<keyword evidence="5 6" id="KW-0472">Membrane</keyword>
<name>A0A644VTB5_9ZZZZ</name>
<feature type="transmembrane region" description="Helical" evidence="6">
    <location>
        <begin position="185"/>
        <end position="203"/>
    </location>
</feature>
<sequence length="369" mass="41195">MLDKKIVNNLDYVLLFGVFLLTGIGIMLIGSATHANVDSPNRYYYVFRQALFAFVNICIGYYLLHFDYRMLKDLAKPMYVLNIIMLLAVMFFGRTVLGAQRWIQLGPFSIQPSEFAKAIMIIALAAYVDKRVNTLDNLRGWIPVFAYVFVPFILVMKQPDLGTSLVFLAILLGIMIICGFKKKYFLAMGFGVLAAAPLLWGVLHEYQRNRIRVFLDPGLEPYGSGYHVIQSMIAIGSGLLTGKGLFAGTQSQLNFLPENHTDFIFAVAGEEFGFIGVTIILLLYLLIIYRGFSIAMNATDNFGCLLATGIVAMFTFHVLVNVGMTSGIMPVTGVPLPFMSYGVSSLTTNMLMITLLLNIDLHPQRLRFH</sequence>
<dbReference type="InterPro" id="IPR001182">
    <property type="entry name" value="FtsW/RodA"/>
</dbReference>
<evidence type="ECO:0000256" key="3">
    <source>
        <dbReference type="ARBA" id="ARBA00022960"/>
    </source>
</evidence>
<evidence type="ECO:0000256" key="2">
    <source>
        <dbReference type="ARBA" id="ARBA00022692"/>
    </source>
</evidence>
<protein>
    <submittedName>
        <fullName evidence="7">Peptidoglycan glycosyltransferase MrdB</fullName>
        <ecNumber evidence="7">2.4.1.129</ecNumber>
    </submittedName>
</protein>
<evidence type="ECO:0000256" key="4">
    <source>
        <dbReference type="ARBA" id="ARBA00022989"/>
    </source>
</evidence>
<dbReference type="GO" id="GO:0005886">
    <property type="term" value="C:plasma membrane"/>
    <property type="evidence" value="ECO:0007669"/>
    <property type="project" value="TreeGrafter"/>
</dbReference>
<gene>
    <name evidence="7" type="primary">mrdB_9</name>
    <name evidence="7" type="ORF">SDC9_40796</name>
</gene>
<feature type="transmembrane region" description="Helical" evidence="6">
    <location>
        <begin position="162"/>
        <end position="180"/>
    </location>
</feature>
<feature type="transmembrane region" description="Helical" evidence="6">
    <location>
        <begin position="263"/>
        <end position="289"/>
    </location>
</feature>
<dbReference type="NCBIfam" id="TIGR02210">
    <property type="entry name" value="rodA_shape"/>
    <property type="match status" value="1"/>
</dbReference>
<organism evidence="7">
    <name type="scientific">bioreactor metagenome</name>
    <dbReference type="NCBI Taxonomy" id="1076179"/>
    <lineage>
        <taxon>unclassified sequences</taxon>
        <taxon>metagenomes</taxon>
        <taxon>ecological metagenomes</taxon>
    </lineage>
</organism>
<dbReference type="PANTHER" id="PTHR30474:SF1">
    <property type="entry name" value="PEPTIDOGLYCAN GLYCOSYLTRANSFERASE MRDB"/>
    <property type="match status" value="1"/>
</dbReference>
<dbReference type="Pfam" id="PF01098">
    <property type="entry name" value="FTSW_RODA_SPOVE"/>
    <property type="match status" value="1"/>
</dbReference>
<evidence type="ECO:0000256" key="5">
    <source>
        <dbReference type="ARBA" id="ARBA00023136"/>
    </source>
</evidence>
<keyword evidence="7" id="KW-0328">Glycosyltransferase</keyword>
<dbReference type="EMBL" id="VSSQ01000436">
    <property type="protein sequence ID" value="MPL94641.1"/>
    <property type="molecule type" value="Genomic_DNA"/>
</dbReference>
<dbReference type="GO" id="GO:0008360">
    <property type="term" value="P:regulation of cell shape"/>
    <property type="evidence" value="ECO:0007669"/>
    <property type="project" value="UniProtKB-KW"/>
</dbReference>
<evidence type="ECO:0000313" key="7">
    <source>
        <dbReference type="EMBL" id="MPL94641.1"/>
    </source>
</evidence>
<dbReference type="EC" id="2.4.1.129" evidence="7"/>
<dbReference type="PANTHER" id="PTHR30474">
    <property type="entry name" value="CELL CYCLE PROTEIN"/>
    <property type="match status" value="1"/>
</dbReference>
<dbReference type="GO" id="GO:0015648">
    <property type="term" value="F:lipid-linked peptidoglycan transporter activity"/>
    <property type="evidence" value="ECO:0007669"/>
    <property type="project" value="TreeGrafter"/>
</dbReference>
<keyword evidence="4 6" id="KW-1133">Transmembrane helix</keyword>
<feature type="transmembrane region" description="Helical" evidence="6">
    <location>
        <begin position="340"/>
        <end position="359"/>
    </location>
</feature>
<proteinExistence type="inferred from homology"/>
<feature type="transmembrane region" description="Helical" evidence="6">
    <location>
        <begin position="140"/>
        <end position="156"/>
    </location>
</feature>
<dbReference type="GO" id="GO:0016757">
    <property type="term" value="F:glycosyltransferase activity"/>
    <property type="evidence" value="ECO:0007669"/>
    <property type="project" value="UniProtKB-KW"/>
</dbReference>